<keyword evidence="1" id="KW-0474">Menaquinone biosynthesis</keyword>
<dbReference type="GO" id="GO:0009234">
    <property type="term" value="P:menaquinone biosynthetic process"/>
    <property type="evidence" value="ECO:0007669"/>
    <property type="project" value="UniProtKB-KW"/>
</dbReference>
<evidence type="ECO:0000313" key="3">
    <source>
        <dbReference type="EMBL" id="MDQ7176670.1"/>
    </source>
</evidence>
<name>A0ABD5AZ33_STACR</name>
<evidence type="ECO:0000313" key="4">
    <source>
        <dbReference type="Proteomes" id="UP001240157"/>
    </source>
</evidence>
<dbReference type="AlphaFoldDB" id="A0ABD5AZ33"/>
<reference evidence="3 4" key="1">
    <citation type="submission" date="2023-08" db="EMBL/GenBank/DDBJ databases">
        <title>Whole genome sequencing of Staphylococcus chromogenes NNSch 2386.</title>
        <authorList>
            <person name="Kropotov V.S."/>
            <person name="Boriskina E.V."/>
            <person name="Gordinskaya N.A."/>
            <person name="Shkurkina I.S."/>
            <person name="Kryazhev D.V."/>
            <person name="Alekseeva A.E."/>
            <person name="Makhova M.A."/>
        </authorList>
    </citation>
    <scope>NUCLEOTIDE SEQUENCE [LARGE SCALE GENOMIC DNA]</scope>
    <source>
        <strain evidence="3 4">NNSch 2386</strain>
    </source>
</reference>
<dbReference type="SUPFAM" id="SSF52518">
    <property type="entry name" value="Thiamin diphosphate-binding fold (THDP-binding)"/>
    <property type="match status" value="1"/>
</dbReference>
<feature type="domain" description="Thiamine pyrophosphate enzyme TPP-binding" evidence="2">
    <location>
        <begin position="2"/>
        <end position="73"/>
    </location>
</feature>
<evidence type="ECO:0000259" key="2">
    <source>
        <dbReference type="Pfam" id="PF02775"/>
    </source>
</evidence>
<organism evidence="3 4">
    <name type="scientific">Staphylococcus chromogenes</name>
    <name type="common">Staphylococcus hyicus subsp. chromogenes</name>
    <dbReference type="NCBI Taxonomy" id="46126"/>
    <lineage>
        <taxon>Bacteria</taxon>
        <taxon>Bacillati</taxon>
        <taxon>Bacillota</taxon>
        <taxon>Bacilli</taxon>
        <taxon>Bacillales</taxon>
        <taxon>Staphylococcaceae</taxon>
        <taxon>Staphylococcus</taxon>
    </lineage>
</organism>
<dbReference type="PANTHER" id="PTHR42981">
    <property type="entry name" value="PYRUVATE DEHYDROGENASE [UBIQUINONE]"/>
    <property type="match status" value="1"/>
</dbReference>
<dbReference type="EMBL" id="JAVGJF010000316">
    <property type="protein sequence ID" value="MDQ7176670.1"/>
    <property type="molecule type" value="Genomic_DNA"/>
</dbReference>
<protein>
    <submittedName>
        <fullName evidence="3">Thiamine pyrophosphate-dependent enzyme</fullName>
    </submittedName>
</protein>
<dbReference type="PANTHER" id="PTHR42981:SF2">
    <property type="entry name" value="PYRUVATE DEHYDROGENASE [UBIQUINONE]"/>
    <property type="match status" value="1"/>
</dbReference>
<dbReference type="InterPro" id="IPR011766">
    <property type="entry name" value="TPP_enzyme_TPP-bd"/>
</dbReference>
<dbReference type="Pfam" id="PF02775">
    <property type="entry name" value="TPP_enzyme_C"/>
    <property type="match status" value="1"/>
</dbReference>
<dbReference type="RefSeq" id="WP_308891284.1">
    <property type="nucleotide sequence ID" value="NZ_JAVGJF010000316.1"/>
</dbReference>
<evidence type="ECO:0000256" key="1">
    <source>
        <dbReference type="ARBA" id="ARBA00022428"/>
    </source>
</evidence>
<dbReference type="Gene3D" id="3.40.50.970">
    <property type="match status" value="1"/>
</dbReference>
<comment type="caution">
    <text evidence="3">The sequence shown here is derived from an EMBL/GenBank/DDBJ whole genome shotgun (WGS) entry which is preliminary data.</text>
</comment>
<sequence>LTIFVLNNKQLAFIKYEQQAAGELEYAIDFSDMDHAKFAEAAGGKGYVVRDVSRLDDIVEEAMAQDVPTIVDVHVDPNAAPLPGKIVNEEAFGYSKWAYRSITEDKNLDFDQIPPISVAAKRFL</sequence>
<feature type="non-terminal residue" evidence="3">
    <location>
        <position position="1"/>
    </location>
</feature>
<accession>A0ABD5AZ33</accession>
<proteinExistence type="predicted"/>
<dbReference type="Proteomes" id="UP001240157">
    <property type="component" value="Unassembled WGS sequence"/>
</dbReference>
<dbReference type="InterPro" id="IPR047211">
    <property type="entry name" value="POXB-like"/>
</dbReference>
<gene>
    <name evidence="3" type="ORF">RCF65_11885</name>
</gene>
<dbReference type="InterPro" id="IPR029061">
    <property type="entry name" value="THDP-binding"/>
</dbReference>